<accession>A0A853IY21</accession>
<dbReference type="Proteomes" id="UP000589716">
    <property type="component" value="Unassembled WGS sequence"/>
</dbReference>
<keyword evidence="2" id="KW-1185">Reference proteome</keyword>
<name>A0A853IY21_9BURK</name>
<evidence type="ECO:0000313" key="1">
    <source>
        <dbReference type="EMBL" id="NZA02850.1"/>
    </source>
</evidence>
<reference evidence="1 2" key="1">
    <citation type="submission" date="2020-07" db="EMBL/GenBank/DDBJ databases">
        <authorList>
            <person name="Maaloum M."/>
        </authorList>
    </citation>
    <scope>NUCLEOTIDE SEQUENCE [LARGE SCALE GENOMIC DNA]</scope>
    <source>
        <strain evidence="1 2">GCS-AN-3</strain>
    </source>
</reference>
<sequence>MSAAVVLKSGAHAVFIKGQWKGVNTCAGQAAAFVPARLSQPYLPTQFICSFLKIISAKTE</sequence>
<dbReference type="RefSeq" id="WP_180551138.1">
    <property type="nucleotide sequence ID" value="NZ_JACCKX010000001.1"/>
</dbReference>
<dbReference type="AlphaFoldDB" id="A0A853IY21"/>
<proteinExistence type="predicted"/>
<gene>
    <name evidence="1" type="ORF">H0I39_15910</name>
</gene>
<comment type="caution">
    <text evidence="1">The sequence shown here is derived from an EMBL/GenBank/DDBJ whole genome shotgun (WGS) entry which is preliminary data.</text>
</comment>
<dbReference type="EMBL" id="JACCKX010000001">
    <property type="protein sequence ID" value="NZA02850.1"/>
    <property type="molecule type" value="Genomic_DNA"/>
</dbReference>
<protein>
    <submittedName>
        <fullName evidence="1">Uncharacterized protein</fullName>
    </submittedName>
</protein>
<organism evidence="1 2">
    <name type="scientific">Ottowia beijingensis</name>
    <dbReference type="NCBI Taxonomy" id="1207057"/>
    <lineage>
        <taxon>Bacteria</taxon>
        <taxon>Pseudomonadati</taxon>
        <taxon>Pseudomonadota</taxon>
        <taxon>Betaproteobacteria</taxon>
        <taxon>Burkholderiales</taxon>
        <taxon>Comamonadaceae</taxon>
        <taxon>Ottowia</taxon>
    </lineage>
</organism>
<evidence type="ECO:0000313" key="2">
    <source>
        <dbReference type="Proteomes" id="UP000589716"/>
    </source>
</evidence>